<dbReference type="InterPro" id="IPR004360">
    <property type="entry name" value="Glyas_Fos-R_dOase_dom"/>
</dbReference>
<dbReference type="PANTHER" id="PTHR35006:SF2">
    <property type="entry name" value="GLYOXALASE FAMILY PROTEIN (AFU_ORTHOLOGUE AFUA_5G14830)"/>
    <property type="match status" value="1"/>
</dbReference>
<dbReference type="PROSITE" id="PS51819">
    <property type="entry name" value="VOC"/>
    <property type="match status" value="1"/>
</dbReference>
<proteinExistence type="predicted"/>
<dbReference type="Pfam" id="PF00903">
    <property type="entry name" value="Glyoxalase"/>
    <property type="match status" value="1"/>
</dbReference>
<dbReference type="AlphaFoldDB" id="A0A7I7WS96"/>
<dbReference type="KEGG" id="mgad:MGAD_48740"/>
<dbReference type="Gene3D" id="3.10.180.10">
    <property type="entry name" value="2,3-Dihydroxybiphenyl 1,2-Dioxygenase, domain 1"/>
    <property type="match status" value="1"/>
</dbReference>
<sequence>MYDYADAPCQDEAVIDHFGINCANWDASKAFYDKVLGVLGYTRQMDYQVAIGYGTEGKPDFWIADMNAGEAAGPNREVHFAFQASGTDAVQAFYDAAIEAGAESLHAPRIWPEYHPGYFGAFVRDPDGNNIEAVFHGAQPQG</sequence>
<dbReference type="CDD" id="cd07262">
    <property type="entry name" value="VOC_like"/>
    <property type="match status" value="1"/>
</dbReference>
<evidence type="ECO:0000259" key="1">
    <source>
        <dbReference type="PROSITE" id="PS51819"/>
    </source>
</evidence>
<dbReference type="SUPFAM" id="SSF54593">
    <property type="entry name" value="Glyoxalase/Bleomycin resistance protein/Dihydroxybiphenyl dioxygenase"/>
    <property type="match status" value="1"/>
</dbReference>
<dbReference type="PANTHER" id="PTHR35006">
    <property type="entry name" value="GLYOXALASE FAMILY PROTEIN (AFU_ORTHOLOGUE AFUA_5G14830)"/>
    <property type="match status" value="1"/>
</dbReference>
<evidence type="ECO:0000313" key="3">
    <source>
        <dbReference type="Proteomes" id="UP000466187"/>
    </source>
</evidence>
<name>A0A7I7WS96_MYCGU</name>
<dbReference type="EMBL" id="AP022608">
    <property type="protein sequence ID" value="BBZ20539.1"/>
    <property type="molecule type" value="Genomic_DNA"/>
</dbReference>
<protein>
    <submittedName>
        <fullName evidence="2">Glyoxalase</fullName>
    </submittedName>
</protein>
<organism evidence="2 3">
    <name type="scientific">Mycolicibacterium gadium</name>
    <name type="common">Mycobacterium gadium</name>
    <dbReference type="NCBI Taxonomy" id="1794"/>
    <lineage>
        <taxon>Bacteria</taxon>
        <taxon>Bacillati</taxon>
        <taxon>Actinomycetota</taxon>
        <taxon>Actinomycetes</taxon>
        <taxon>Mycobacteriales</taxon>
        <taxon>Mycobacteriaceae</taxon>
        <taxon>Mycolicibacterium</taxon>
    </lineage>
</organism>
<gene>
    <name evidence="2" type="ORF">MGAD_48740</name>
</gene>
<accession>A0A7I7WS96</accession>
<evidence type="ECO:0000313" key="2">
    <source>
        <dbReference type="EMBL" id="BBZ20539.1"/>
    </source>
</evidence>
<reference evidence="2 3" key="1">
    <citation type="journal article" date="2019" name="Emerg. Microbes Infect.">
        <title>Comprehensive subspecies identification of 175 nontuberculous mycobacteria species based on 7547 genomic profiles.</title>
        <authorList>
            <person name="Matsumoto Y."/>
            <person name="Kinjo T."/>
            <person name="Motooka D."/>
            <person name="Nabeya D."/>
            <person name="Jung N."/>
            <person name="Uechi K."/>
            <person name="Horii T."/>
            <person name="Iida T."/>
            <person name="Fujita J."/>
            <person name="Nakamura S."/>
        </authorList>
    </citation>
    <scope>NUCLEOTIDE SEQUENCE [LARGE SCALE GENOMIC DNA]</scope>
    <source>
        <strain evidence="2 3">JCM 12688</strain>
    </source>
</reference>
<dbReference type="InterPro" id="IPR037523">
    <property type="entry name" value="VOC_core"/>
</dbReference>
<dbReference type="InterPro" id="IPR029068">
    <property type="entry name" value="Glyas_Bleomycin-R_OHBP_Dase"/>
</dbReference>
<dbReference type="Proteomes" id="UP000466187">
    <property type="component" value="Chromosome"/>
</dbReference>
<feature type="domain" description="VOC" evidence="1">
    <location>
        <begin position="14"/>
        <end position="136"/>
    </location>
</feature>